<accession>A0A0G1FGT3</accession>
<dbReference type="STRING" id="1618436.UV59_C0003G0053"/>
<comment type="caution">
    <text evidence="1">The sequence shown here is derived from an EMBL/GenBank/DDBJ whole genome shotgun (WGS) entry which is preliminary data.</text>
</comment>
<proteinExistence type="predicted"/>
<dbReference type="Gene3D" id="3.30.2310.20">
    <property type="entry name" value="RelE-like"/>
    <property type="match status" value="1"/>
</dbReference>
<dbReference type="Proteomes" id="UP000034543">
    <property type="component" value="Unassembled WGS sequence"/>
</dbReference>
<reference evidence="1 2" key="1">
    <citation type="journal article" date="2015" name="Nature">
        <title>rRNA introns, odd ribosomes, and small enigmatic genomes across a large radiation of phyla.</title>
        <authorList>
            <person name="Brown C.T."/>
            <person name="Hug L.A."/>
            <person name="Thomas B.C."/>
            <person name="Sharon I."/>
            <person name="Castelle C.J."/>
            <person name="Singh A."/>
            <person name="Wilkins M.J."/>
            <person name="Williams K.H."/>
            <person name="Banfield J.F."/>
        </authorList>
    </citation>
    <scope>NUCLEOTIDE SEQUENCE [LARGE SCALE GENOMIC DNA]</scope>
</reference>
<sequence>MNILVSPNFSRKFYRLTKKDRRLSKNIDRKIAIFKKNPNHPSLRLHKLSGLKERWSISVDMGLRIIFEHIKIDEVYFIDIGSHDEVY</sequence>
<dbReference type="EMBL" id="LCFB01000003">
    <property type="protein sequence ID" value="KKS86058.1"/>
    <property type="molecule type" value="Genomic_DNA"/>
</dbReference>
<dbReference type="SUPFAM" id="SSF143011">
    <property type="entry name" value="RelE-like"/>
    <property type="match status" value="1"/>
</dbReference>
<evidence type="ECO:0000313" key="1">
    <source>
        <dbReference type="EMBL" id="KKS86058.1"/>
    </source>
</evidence>
<dbReference type="InterPro" id="IPR035093">
    <property type="entry name" value="RelE/ParE_toxin_dom_sf"/>
</dbReference>
<name>A0A0G1FGT3_9BACT</name>
<evidence type="ECO:0008006" key="3">
    <source>
        <dbReference type="Google" id="ProtNLM"/>
    </source>
</evidence>
<gene>
    <name evidence="1" type="ORF">UV59_C0003G0053</name>
</gene>
<organism evidence="1 2">
    <name type="scientific">Candidatus Gottesmanbacteria bacterium GW2011_GWA1_43_11</name>
    <dbReference type="NCBI Taxonomy" id="1618436"/>
    <lineage>
        <taxon>Bacteria</taxon>
        <taxon>Candidatus Gottesmaniibacteriota</taxon>
    </lineage>
</organism>
<protein>
    <recommendedName>
        <fullName evidence="3">Plasmid stabilization system</fullName>
    </recommendedName>
</protein>
<evidence type="ECO:0000313" key="2">
    <source>
        <dbReference type="Proteomes" id="UP000034543"/>
    </source>
</evidence>
<dbReference type="AlphaFoldDB" id="A0A0G1FGT3"/>